<keyword evidence="2" id="KW-1185">Reference proteome</keyword>
<comment type="caution">
    <text evidence="1">The sequence shown here is derived from an EMBL/GenBank/DDBJ whole genome shotgun (WGS) entry which is preliminary data.</text>
</comment>
<dbReference type="EMBL" id="VFPO01000001">
    <property type="protein sequence ID" value="TQM69614.1"/>
    <property type="molecule type" value="Genomic_DNA"/>
</dbReference>
<evidence type="ECO:0000313" key="2">
    <source>
        <dbReference type="Proteomes" id="UP000316706"/>
    </source>
</evidence>
<gene>
    <name evidence="1" type="ORF">FHX41_3312</name>
</gene>
<reference evidence="1 2" key="1">
    <citation type="submission" date="2019-06" db="EMBL/GenBank/DDBJ databases">
        <title>Sequencing the genomes of 1000 actinobacteria strains.</title>
        <authorList>
            <person name="Klenk H.-P."/>
        </authorList>
    </citation>
    <scope>NUCLEOTIDE SEQUENCE [LARGE SCALE GENOMIC DNA]</scope>
    <source>
        <strain evidence="1 2">DSM 45043</strain>
    </source>
</reference>
<evidence type="ECO:0000313" key="1">
    <source>
        <dbReference type="EMBL" id="TQM69614.1"/>
    </source>
</evidence>
<name>A0A543IGC4_9ACTN</name>
<organism evidence="1 2">
    <name type="scientific">Actinomadura hallensis</name>
    <dbReference type="NCBI Taxonomy" id="337895"/>
    <lineage>
        <taxon>Bacteria</taxon>
        <taxon>Bacillati</taxon>
        <taxon>Actinomycetota</taxon>
        <taxon>Actinomycetes</taxon>
        <taxon>Streptosporangiales</taxon>
        <taxon>Thermomonosporaceae</taxon>
        <taxon>Actinomadura</taxon>
    </lineage>
</organism>
<sequence length="38" mass="4348">MGVILAPFGIWRATNFPFFGFFFLDFIADFIGDPLVTF</sequence>
<proteinExistence type="predicted"/>
<protein>
    <submittedName>
        <fullName evidence="1">Uncharacterized protein</fullName>
    </submittedName>
</protein>
<accession>A0A543IGC4</accession>
<dbReference type="AlphaFoldDB" id="A0A543IGC4"/>
<dbReference type="Proteomes" id="UP000316706">
    <property type="component" value="Unassembled WGS sequence"/>
</dbReference>